<dbReference type="InterPro" id="IPR007730">
    <property type="entry name" value="SPOR-like_dom"/>
</dbReference>
<feature type="domain" description="SPOR" evidence="1">
    <location>
        <begin position="117"/>
        <end position="193"/>
    </location>
</feature>
<proteinExistence type="predicted"/>
<dbReference type="Pfam" id="PF05036">
    <property type="entry name" value="SPOR"/>
    <property type="match status" value="1"/>
</dbReference>
<dbReference type="AlphaFoldDB" id="A0A0S8JY06"/>
<organism evidence="2 3">
    <name type="scientific">candidate division WOR_3 bacterium SM1_77</name>
    <dbReference type="NCBI Taxonomy" id="1703778"/>
    <lineage>
        <taxon>Bacteria</taxon>
        <taxon>Bacteria division WOR-3</taxon>
    </lineage>
</organism>
<evidence type="ECO:0000313" key="3">
    <source>
        <dbReference type="Proteomes" id="UP000050975"/>
    </source>
</evidence>
<comment type="caution">
    <text evidence="2">The sequence shown here is derived from an EMBL/GenBank/DDBJ whole genome shotgun (WGS) entry which is preliminary data.</text>
</comment>
<evidence type="ECO:0000313" key="2">
    <source>
        <dbReference type="EMBL" id="KPL13557.1"/>
    </source>
</evidence>
<protein>
    <recommendedName>
        <fullName evidence="1">SPOR domain-containing protein</fullName>
    </recommendedName>
</protein>
<dbReference type="Proteomes" id="UP000050975">
    <property type="component" value="Unassembled WGS sequence"/>
</dbReference>
<dbReference type="SUPFAM" id="SSF110997">
    <property type="entry name" value="Sporulation related repeat"/>
    <property type="match status" value="1"/>
</dbReference>
<dbReference type="EMBL" id="LJVE01000097">
    <property type="protein sequence ID" value="KPL13557.1"/>
    <property type="molecule type" value="Genomic_DNA"/>
</dbReference>
<sequence>EFFCTKEETVKKTFLIGCILLFVFCAPKKTVIETEGLEEVVVFGEEEPTPAVSEEPVLPAAEEPLLPPPPVEAEEPAAAEEEIVLIPPPVGEEPVVPGPPAAEPYVPAQPESPVMAPQKVYGFRVQIFASSTEENASHVAADAREVFNDRVYVEYIAPYYKVRVGDYLTHEEVEPLKNKALSLGYRGAFIVETMVTP</sequence>
<evidence type="ECO:0000259" key="1">
    <source>
        <dbReference type="PROSITE" id="PS51724"/>
    </source>
</evidence>
<accession>A0A0S8JY06</accession>
<feature type="non-terminal residue" evidence="2">
    <location>
        <position position="1"/>
    </location>
</feature>
<dbReference type="Gene3D" id="3.30.70.1070">
    <property type="entry name" value="Sporulation related repeat"/>
    <property type="match status" value="1"/>
</dbReference>
<gene>
    <name evidence="2" type="ORF">AMJ74_05075</name>
</gene>
<reference evidence="2 3" key="1">
    <citation type="journal article" date="2015" name="Microbiome">
        <title>Genomic resolution of linkages in carbon, nitrogen, and sulfur cycling among widespread estuary sediment bacteria.</title>
        <authorList>
            <person name="Baker B.J."/>
            <person name="Lazar C.S."/>
            <person name="Teske A.P."/>
            <person name="Dick G.J."/>
        </authorList>
    </citation>
    <scope>NUCLEOTIDE SEQUENCE [LARGE SCALE GENOMIC DNA]</scope>
    <source>
        <strain evidence="2">SM1_77</strain>
    </source>
</reference>
<dbReference type="GO" id="GO:0042834">
    <property type="term" value="F:peptidoglycan binding"/>
    <property type="evidence" value="ECO:0007669"/>
    <property type="project" value="InterPro"/>
</dbReference>
<dbReference type="PROSITE" id="PS51724">
    <property type="entry name" value="SPOR"/>
    <property type="match status" value="1"/>
</dbReference>
<name>A0A0S8JY06_UNCW3</name>
<dbReference type="InterPro" id="IPR036680">
    <property type="entry name" value="SPOR-like_sf"/>
</dbReference>